<comment type="caution">
    <text evidence="4">The sequence shown here is derived from an EMBL/GenBank/DDBJ whole genome shotgun (WGS) entry which is preliminary data.</text>
</comment>
<gene>
    <name evidence="4" type="primary">STOML2</name>
    <name evidence="4" type="ORF">SNAT2548_LOCUS10224</name>
</gene>
<evidence type="ECO:0000313" key="4">
    <source>
        <dbReference type="EMBL" id="CAE7236707.1"/>
    </source>
</evidence>
<feature type="compositionally biased region" description="Low complexity" evidence="2">
    <location>
        <begin position="45"/>
        <end position="58"/>
    </location>
</feature>
<reference evidence="4" key="1">
    <citation type="submission" date="2021-02" db="EMBL/GenBank/DDBJ databases">
        <authorList>
            <person name="Dougan E. K."/>
            <person name="Rhodes N."/>
            <person name="Thang M."/>
            <person name="Chan C."/>
        </authorList>
    </citation>
    <scope>NUCLEOTIDE SEQUENCE</scope>
</reference>
<dbReference type="Gene3D" id="1.10.238.10">
    <property type="entry name" value="EF-hand"/>
    <property type="match status" value="1"/>
</dbReference>
<dbReference type="Proteomes" id="UP000604046">
    <property type="component" value="Unassembled WGS sequence"/>
</dbReference>
<dbReference type="PROSITE" id="PS50222">
    <property type="entry name" value="EF_HAND_2"/>
    <property type="match status" value="1"/>
</dbReference>
<evidence type="ECO:0000313" key="5">
    <source>
        <dbReference type="Proteomes" id="UP000604046"/>
    </source>
</evidence>
<dbReference type="OrthoDB" id="434619at2759"/>
<feature type="coiled-coil region" evidence="1">
    <location>
        <begin position="213"/>
        <end position="421"/>
    </location>
</feature>
<proteinExistence type="predicted"/>
<feature type="domain" description="EF-hand" evidence="3">
    <location>
        <begin position="534"/>
        <end position="560"/>
    </location>
</feature>
<accession>A0A812L040</accession>
<dbReference type="InterPro" id="IPR002048">
    <property type="entry name" value="EF_hand_dom"/>
</dbReference>
<keyword evidence="5" id="KW-1185">Reference proteome</keyword>
<evidence type="ECO:0000259" key="3">
    <source>
        <dbReference type="PROSITE" id="PS50222"/>
    </source>
</evidence>
<dbReference type="EMBL" id="CAJNDS010000835">
    <property type="protein sequence ID" value="CAE7236707.1"/>
    <property type="molecule type" value="Genomic_DNA"/>
</dbReference>
<dbReference type="AlphaFoldDB" id="A0A812L040"/>
<feature type="compositionally biased region" description="Polar residues" evidence="2">
    <location>
        <begin position="1"/>
        <end position="14"/>
    </location>
</feature>
<keyword evidence="1" id="KW-0175">Coiled coil</keyword>
<protein>
    <submittedName>
        <fullName evidence="4">STOML2 protein</fullName>
    </submittedName>
</protein>
<feature type="compositionally biased region" description="Polar residues" evidence="2">
    <location>
        <begin position="30"/>
        <end position="43"/>
    </location>
</feature>
<dbReference type="InterPro" id="IPR018247">
    <property type="entry name" value="EF_Hand_1_Ca_BS"/>
</dbReference>
<evidence type="ECO:0000256" key="2">
    <source>
        <dbReference type="SAM" id="MobiDB-lite"/>
    </source>
</evidence>
<name>A0A812L040_9DINO</name>
<dbReference type="PROSITE" id="PS00018">
    <property type="entry name" value="EF_HAND_1"/>
    <property type="match status" value="1"/>
</dbReference>
<evidence type="ECO:0000256" key="1">
    <source>
        <dbReference type="SAM" id="Coils"/>
    </source>
</evidence>
<dbReference type="GO" id="GO:0005509">
    <property type="term" value="F:calcium ion binding"/>
    <property type="evidence" value="ECO:0007669"/>
    <property type="project" value="InterPro"/>
</dbReference>
<organism evidence="4 5">
    <name type="scientific">Symbiodinium natans</name>
    <dbReference type="NCBI Taxonomy" id="878477"/>
    <lineage>
        <taxon>Eukaryota</taxon>
        <taxon>Sar</taxon>
        <taxon>Alveolata</taxon>
        <taxon>Dinophyceae</taxon>
        <taxon>Suessiales</taxon>
        <taxon>Symbiodiniaceae</taxon>
        <taxon>Symbiodinium</taxon>
    </lineage>
</organism>
<sequence>MPTTHLSQLQTRLPNSERRRPPIDPPKPETFSTPRQQTSSYPGYSSAQQAATPSTQQAHAGYGPGQGQVVPAQVPPRGTAGAAEDVVGNVAHIAVTGCTHSTVGGIVRGNFTANGQNHGRPTYKKDQQVNGLDVQLYYWDDRDGPNFCGWWFGPKVGGDQVWAYHPSSSAGTPPRTGWKVPYDGPADPTFVISPSQPGAAAAGGATAATGQGAQSQQQAAQALQQQYAAYTQQLQQQQAAYMQHYAQQAEQLKQQQEQMIAAQQKAMAMAAMKSKQEEMKVKQQEEMKRKAAEHQRMMEERQKQAEEQRAAMKIRQYMQKVRLSTEENLAQHHQELADVMQEELIKCGLQAPKVKEECDQAVEQAKTRIQAMKEAKRREEERKEEMAKQAREAQEKATELLKDLAAKVKEAEKAVDVLVSAAEPLKPEADLKLDVVNKLATAVQGKVGTAEEAIKECQDFVKEHSAAMRLSAVKRVTPGEETGDEPESLQAVVGKLNEITTKKDLTQKTASVAQERLKRKAAAKKLVDAELAKFAKFDVDKDGLLSKKELIAYAKKDASVTITDAKATQILKGIGSEGVKGGGVGVKKADFHRLKVQVGIAREKLKDAERRKQREAHEKELEGMKEGLKEKVAELDTKYTAVEEKVKAVEESAGPLANAQTMSSTELEPLLNKVEEQVTEAKEAVTEFKTQEVAEAKKGVEKELSAWFMMECRPVDSKTAVLDARLSNLSARLAKHRYDAKGKAAQEIVQLEKRALAGLRLHQHAKALSCDDLFKAMAGEKESLEKSDFVSFCANCEKADGEAVSEEDLSRVFDTLAAEAEAIEKDRMTAIIRCFKKVVKETVLTSDKSVKGDSIRRLLAGEVLEIMSAEVADEEAGVSRVRCHALKDGAEGWVTTSGNNGTPFLQDYTGVYKVVKETILTVAFELDSSGGKEAPRKLRPGDVVDVLIWPKKDKTGLMRLKCKCRTDGSVGWVTAVGNTGTTFLEVM</sequence>
<feature type="region of interest" description="Disordered" evidence="2">
    <location>
        <begin position="1"/>
        <end position="80"/>
    </location>
</feature>
<feature type="coiled-coil region" evidence="1">
    <location>
        <begin position="591"/>
        <end position="691"/>
    </location>
</feature>